<evidence type="ECO:0000313" key="2">
    <source>
        <dbReference type="Proteomes" id="UP001168877"/>
    </source>
</evidence>
<dbReference type="Proteomes" id="UP001168877">
    <property type="component" value="Unassembled WGS sequence"/>
</dbReference>
<evidence type="ECO:0000313" key="1">
    <source>
        <dbReference type="EMBL" id="KAK0586778.1"/>
    </source>
</evidence>
<protein>
    <submittedName>
        <fullName evidence="1">Uncharacterized protein</fullName>
    </submittedName>
</protein>
<sequence length="91" mass="9779">MDVDTAVVSDHKGSIAVLSCSNILEGWITKNARRRHVGTILGAYKHATRGVLSLPYGPPNTVKSSSKRLASSPIAANKVVQLLEQVHYALN</sequence>
<gene>
    <name evidence="1" type="ORF">LWI29_012110</name>
</gene>
<proteinExistence type="predicted"/>
<dbReference type="AlphaFoldDB" id="A0AA39S8M3"/>
<dbReference type="EMBL" id="JAUESC010000382">
    <property type="protein sequence ID" value="KAK0586778.1"/>
    <property type="molecule type" value="Genomic_DNA"/>
</dbReference>
<organism evidence="1 2">
    <name type="scientific">Acer saccharum</name>
    <name type="common">Sugar maple</name>
    <dbReference type="NCBI Taxonomy" id="4024"/>
    <lineage>
        <taxon>Eukaryota</taxon>
        <taxon>Viridiplantae</taxon>
        <taxon>Streptophyta</taxon>
        <taxon>Embryophyta</taxon>
        <taxon>Tracheophyta</taxon>
        <taxon>Spermatophyta</taxon>
        <taxon>Magnoliopsida</taxon>
        <taxon>eudicotyledons</taxon>
        <taxon>Gunneridae</taxon>
        <taxon>Pentapetalae</taxon>
        <taxon>rosids</taxon>
        <taxon>malvids</taxon>
        <taxon>Sapindales</taxon>
        <taxon>Sapindaceae</taxon>
        <taxon>Hippocastanoideae</taxon>
        <taxon>Acereae</taxon>
        <taxon>Acer</taxon>
    </lineage>
</organism>
<name>A0AA39S8M3_ACESA</name>
<keyword evidence="2" id="KW-1185">Reference proteome</keyword>
<comment type="caution">
    <text evidence="1">The sequence shown here is derived from an EMBL/GenBank/DDBJ whole genome shotgun (WGS) entry which is preliminary data.</text>
</comment>
<reference evidence="1" key="2">
    <citation type="submission" date="2023-06" db="EMBL/GenBank/DDBJ databases">
        <authorList>
            <person name="Swenson N.G."/>
            <person name="Wegrzyn J.L."/>
            <person name="Mcevoy S.L."/>
        </authorList>
    </citation>
    <scope>NUCLEOTIDE SEQUENCE</scope>
    <source>
        <strain evidence="1">NS2018</strain>
        <tissue evidence="1">Leaf</tissue>
    </source>
</reference>
<accession>A0AA39S8M3</accession>
<reference evidence="1" key="1">
    <citation type="journal article" date="2022" name="Plant J.">
        <title>Strategies of tolerance reflected in two North American maple genomes.</title>
        <authorList>
            <person name="McEvoy S.L."/>
            <person name="Sezen U.U."/>
            <person name="Trouern-Trend A."/>
            <person name="McMahon S.M."/>
            <person name="Schaberg P.G."/>
            <person name="Yang J."/>
            <person name="Wegrzyn J.L."/>
            <person name="Swenson N.G."/>
        </authorList>
    </citation>
    <scope>NUCLEOTIDE SEQUENCE</scope>
    <source>
        <strain evidence="1">NS2018</strain>
    </source>
</reference>